<dbReference type="Proteomes" id="UP001295423">
    <property type="component" value="Unassembled WGS sequence"/>
</dbReference>
<evidence type="ECO:0000256" key="2">
    <source>
        <dbReference type="SAM" id="Phobius"/>
    </source>
</evidence>
<evidence type="ECO:0000256" key="1">
    <source>
        <dbReference type="SAM" id="MobiDB-lite"/>
    </source>
</evidence>
<reference evidence="3" key="1">
    <citation type="submission" date="2023-08" db="EMBL/GenBank/DDBJ databases">
        <authorList>
            <person name="Audoor S."/>
            <person name="Bilcke G."/>
        </authorList>
    </citation>
    <scope>NUCLEOTIDE SEQUENCE</scope>
</reference>
<feature type="compositionally biased region" description="Basic and acidic residues" evidence="1">
    <location>
        <begin position="474"/>
        <end position="483"/>
    </location>
</feature>
<feature type="compositionally biased region" description="Low complexity" evidence="1">
    <location>
        <begin position="320"/>
        <end position="350"/>
    </location>
</feature>
<feature type="compositionally biased region" description="Acidic residues" evidence="1">
    <location>
        <begin position="502"/>
        <end position="516"/>
    </location>
</feature>
<feature type="compositionally biased region" description="Low complexity" evidence="1">
    <location>
        <begin position="228"/>
        <end position="257"/>
    </location>
</feature>
<feature type="compositionally biased region" description="Polar residues" evidence="1">
    <location>
        <begin position="408"/>
        <end position="426"/>
    </location>
</feature>
<proteinExistence type="predicted"/>
<feature type="compositionally biased region" description="Polar residues" evidence="1">
    <location>
        <begin position="279"/>
        <end position="304"/>
    </location>
</feature>
<gene>
    <name evidence="3" type="ORF">CYCCA115_LOCUS4000</name>
</gene>
<keyword evidence="2" id="KW-0812">Transmembrane</keyword>
<feature type="compositionally biased region" description="Low complexity" evidence="1">
    <location>
        <begin position="438"/>
        <end position="466"/>
    </location>
</feature>
<evidence type="ECO:0000313" key="3">
    <source>
        <dbReference type="EMBL" id="CAJ1934660.1"/>
    </source>
</evidence>
<accession>A0AAD2CH63</accession>
<sequence>MSEDNSKEDDMTNKDPASKNDEESALQDSNVPKEEDEEEEDDETSQSPPPSTVEDGVESPEETPPPPPSDASPNADSIASEKEQSNDSPTSESDALEISAKDNVKQTDEDREDADEVKESNAEENGKDSSTAVEEDQETTPVVVDTVEESDETKSPGQMIQEEKIQMATAAAKSAISQQDPTEETRSGTTAQASPPPNESSVPLSDPQLFPLPQLEPQNDTSPPLPSPASSVPQQQQPDPLLLVQSSPHASPTSAAHVQASTTPMQASPPEVSPMNPFEMNQTPPQSQAFPLQASPRASPTQFMHHQPTPVMVAPHQQLPVPMQQASPQVSPSSAPHPGSMQQYPQQQPMHFQTTPQVSPTGSVPSFQQGSPVPQPLPNQMQGSPQASPSSLPHPAMQTYHPQMPPVSVQTTPQASPTSSAHTQTPAMVVPPAPSPQSSPIGSQAASVPVSQVQVSSPQAVSPTSALSNPPDARSPKSNHEEDSPTTEALGSPTQQQRQGTDDDDDDDDDSVEDLEQPGGIGTPGAKDQFHQDQFMEEFHTFQKKSHWEKFTYQIRNYTWREKVPMLMGIVLAIVGIGLVIGYFAGGSSDNKGANFVISSSDQCQAVINGNAIPNEDDYPVMRLNWIVDVSTYQEWETVTDLTAEVKSKFQSLVLPTLAGCINGPDDDAARAANFKVVNGFVRNTRDVGDCGSGKRRPCARFYINVALWMREETKVNAFLTHLLNDFGYEVVEEIESSDMISAASLVNIESFGDN</sequence>
<dbReference type="AlphaFoldDB" id="A0AAD2CH63"/>
<organism evidence="3 4">
    <name type="scientific">Cylindrotheca closterium</name>
    <dbReference type="NCBI Taxonomy" id="2856"/>
    <lineage>
        <taxon>Eukaryota</taxon>
        <taxon>Sar</taxon>
        <taxon>Stramenopiles</taxon>
        <taxon>Ochrophyta</taxon>
        <taxon>Bacillariophyta</taxon>
        <taxon>Bacillariophyceae</taxon>
        <taxon>Bacillariophycidae</taxon>
        <taxon>Bacillariales</taxon>
        <taxon>Bacillariaceae</taxon>
        <taxon>Cylindrotheca</taxon>
    </lineage>
</organism>
<feature type="compositionally biased region" description="Basic and acidic residues" evidence="1">
    <location>
        <begin position="99"/>
        <end position="108"/>
    </location>
</feature>
<feature type="compositionally biased region" description="Low complexity" evidence="1">
    <location>
        <begin position="207"/>
        <end position="218"/>
    </location>
</feature>
<comment type="caution">
    <text evidence="3">The sequence shown here is derived from an EMBL/GenBank/DDBJ whole genome shotgun (WGS) entry which is preliminary data.</text>
</comment>
<keyword evidence="4" id="KW-1185">Reference proteome</keyword>
<protein>
    <submittedName>
        <fullName evidence="3">Uncharacterized protein</fullName>
    </submittedName>
</protein>
<name>A0AAD2CH63_9STRA</name>
<feature type="transmembrane region" description="Helical" evidence="2">
    <location>
        <begin position="564"/>
        <end position="585"/>
    </location>
</feature>
<feature type="compositionally biased region" description="Polar residues" evidence="1">
    <location>
        <begin position="187"/>
        <end position="203"/>
    </location>
</feature>
<evidence type="ECO:0000313" key="4">
    <source>
        <dbReference type="Proteomes" id="UP001295423"/>
    </source>
</evidence>
<keyword evidence="2" id="KW-1133">Transmembrane helix</keyword>
<feature type="compositionally biased region" description="Polar residues" evidence="1">
    <location>
        <begin position="486"/>
        <end position="499"/>
    </location>
</feature>
<feature type="compositionally biased region" description="Basic and acidic residues" evidence="1">
    <location>
        <begin position="1"/>
        <end position="22"/>
    </location>
</feature>
<keyword evidence="2" id="KW-0472">Membrane</keyword>
<feature type="compositionally biased region" description="Acidic residues" evidence="1">
    <location>
        <begin position="34"/>
        <end position="44"/>
    </location>
</feature>
<feature type="compositionally biased region" description="Basic and acidic residues" evidence="1">
    <location>
        <begin position="117"/>
        <end position="127"/>
    </location>
</feature>
<feature type="region of interest" description="Disordered" evidence="1">
    <location>
        <begin position="1"/>
        <end position="528"/>
    </location>
</feature>
<feature type="compositionally biased region" description="Polar residues" evidence="1">
    <location>
        <begin position="351"/>
        <end position="391"/>
    </location>
</feature>
<dbReference type="EMBL" id="CAKOGP040000358">
    <property type="protein sequence ID" value="CAJ1934660.1"/>
    <property type="molecule type" value="Genomic_DNA"/>
</dbReference>